<protein>
    <recommendedName>
        <fullName evidence="3">DNA-directed RNA polymerase subunit P</fullName>
    </recommendedName>
</protein>
<dbReference type="HOGENOM" id="CLU_3030974_0_0_0"/>
<accession>G7VA73</accession>
<sequence length="55" mass="6024">MTQEKKRTFRCAMCGEIFTLEGDKNEIKCPKCRSKAVILESGDSVGKKRGCAPSG</sequence>
<dbReference type="KEGG" id="tli:Tlie_1040"/>
<reference evidence="2" key="1">
    <citation type="submission" date="2011-10" db="EMBL/GenBank/DDBJ databases">
        <title>The complete genome of chromosome of Thermovirga lienii DSM 17291.</title>
        <authorList>
            <consortium name="US DOE Joint Genome Institute (JGI-PGF)"/>
            <person name="Lucas S."/>
            <person name="Copeland A."/>
            <person name="Lapidus A."/>
            <person name="Glavina del Rio T."/>
            <person name="Dalin E."/>
            <person name="Tice H."/>
            <person name="Bruce D."/>
            <person name="Goodwin L."/>
            <person name="Pitluck S."/>
            <person name="Peters L."/>
            <person name="Mikhailova N."/>
            <person name="Saunders E."/>
            <person name="Kyrpides N."/>
            <person name="Mavromatis K."/>
            <person name="Ivanova N."/>
            <person name="Last F.I."/>
            <person name="Brettin T."/>
            <person name="Detter J.C."/>
            <person name="Han C."/>
            <person name="Larimer F."/>
            <person name="Land M."/>
            <person name="Hauser L."/>
            <person name="Markowitz V."/>
            <person name="Cheng J.-F."/>
            <person name="Hugenholtz P."/>
            <person name="Woyke T."/>
            <person name="Wu D."/>
            <person name="Spring S."/>
            <person name="Schroeder M."/>
            <person name="Brambilla E.-M."/>
            <person name="Klenk H.-P."/>
            <person name="Eisen J.A."/>
        </authorList>
    </citation>
    <scope>NUCLEOTIDE SEQUENCE [LARGE SCALE GENOMIC DNA]</scope>
    <source>
        <strain evidence="2">ATCC BAA-1197 / DSM 17291 / Cas60314</strain>
    </source>
</reference>
<evidence type="ECO:0000313" key="1">
    <source>
        <dbReference type="EMBL" id="AER66773.1"/>
    </source>
</evidence>
<reference evidence="1 2" key="2">
    <citation type="journal article" date="2012" name="Stand. Genomic Sci.">
        <title>Genome sequence of the moderately thermophilic, amino-acid-degrading and sulfur-reducing bacterium Thermovirga lienii type strain (Cas60314(T)).</title>
        <authorList>
            <person name="Goker M."/>
            <person name="Saunders E."/>
            <person name="Lapidus A."/>
            <person name="Nolan M."/>
            <person name="Lucas S."/>
            <person name="Hammon N."/>
            <person name="Deshpande S."/>
            <person name="Cheng J.F."/>
            <person name="Han C."/>
            <person name="Tapia R."/>
            <person name="Goodwin L.A."/>
            <person name="Pitluck S."/>
            <person name="Liolios K."/>
            <person name="Mavromatis K."/>
            <person name="Pagani I."/>
            <person name="Ivanova N."/>
            <person name="Mikhailova N."/>
            <person name="Pati A."/>
            <person name="Chen A."/>
            <person name="Palaniappan K."/>
            <person name="Land M."/>
            <person name="Chang Y.J."/>
            <person name="Jeffries C.D."/>
            <person name="Brambilla E.M."/>
            <person name="Rohde M."/>
            <person name="Spring S."/>
            <person name="Detter J.C."/>
            <person name="Woyke T."/>
            <person name="Bristow J."/>
            <person name="Eisen J.A."/>
            <person name="Markowitz V."/>
            <person name="Hugenholtz P."/>
            <person name="Kyrpides N.C."/>
            <person name="Klenk H.P."/>
        </authorList>
    </citation>
    <scope>NUCLEOTIDE SEQUENCE [LARGE SCALE GENOMIC DNA]</scope>
    <source>
        <strain evidence="2">ATCC BAA-1197 / DSM 17291 / Cas60314</strain>
    </source>
</reference>
<gene>
    <name evidence="1" type="ordered locus">Tlie_1040</name>
</gene>
<dbReference type="EMBL" id="CP003096">
    <property type="protein sequence ID" value="AER66773.1"/>
    <property type="molecule type" value="Genomic_DNA"/>
</dbReference>
<evidence type="ECO:0008006" key="3">
    <source>
        <dbReference type="Google" id="ProtNLM"/>
    </source>
</evidence>
<dbReference type="STRING" id="580340.Tlie_1040"/>
<name>G7VA73_THELD</name>
<dbReference type="AlphaFoldDB" id="G7VA73"/>
<proteinExistence type="predicted"/>
<organism evidence="1 2">
    <name type="scientific">Thermovirga lienii (strain ATCC BAA-1197 / DSM 17291 / Cas60314)</name>
    <dbReference type="NCBI Taxonomy" id="580340"/>
    <lineage>
        <taxon>Bacteria</taxon>
        <taxon>Thermotogati</taxon>
        <taxon>Synergistota</taxon>
        <taxon>Synergistia</taxon>
        <taxon>Synergistales</taxon>
        <taxon>Thermovirgaceae</taxon>
        <taxon>Thermovirga</taxon>
    </lineage>
</organism>
<dbReference type="Gene3D" id="2.20.28.30">
    <property type="entry name" value="RNA polymerase ii, chain L"/>
    <property type="match status" value="1"/>
</dbReference>
<dbReference type="Proteomes" id="UP000005868">
    <property type="component" value="Chromosome"/>
</dbReference>
<keyword evidence="2" id="KW-1185">Reference proteome</keyword>
<evidence type="ECO:0000313" key="2">
    <source>
        <dbReference type="Proteomes" id="UP000005868"/>
    </source>
</evidence>